<dbReference type="PROSITE" id="PS00198">
    <property type="entry name" value="4FE4S_FER_1"/>
    <property type="match status" value="1"/>
</dbReference>
<gene>
    <name evidence="6" type="ordered locus">Ccur_13340</name>
</gene>
<evidence type="ECO:0000256" key="4">
    <source>
        <dbReference type="ARBA" id="ARBA00023014"/>
    </source>
</evidence>
<evidence type="ECO:0000313" key="7">
    <source>
        <dbReference type="Proteomes" id="UP000000954"/>
    </source>
</evidence>
<keyword evidence="4" id="KW-0411">Iron-sulfur</keyword>
<proteinExistence type="predicted"/>
<evidence type="ECO:0000256" key="1">
    <source>
        <dbReference type="ARBA" id="ARBA00022485"/>
    </source>
</evidence>
<dbReference type="EMBL" id="CP001682">
    <property type="protein sequence ID" value="ACU95011.1"/>
    <property type="molecule type" value="Genomic_DNA"/>
</dbReference>
<keyword evidence="1" id="KW-0004">4Fe-4S</keyword>
<evidence type="ECO:0000259" key="5">
    <source>
        <dbReference type="PROSITE" id="PS51379"/>
    </source>
</evidence>
<dbReference type="STRING" id="469378.Ccur_13340"/>
<dbReference type="RefSeq" id="WP_015778874.1">
    <property type="nucleotide sequence ID" value="NC_013170.1"/>
</dbReference>
<feature type="domain" description="4Fe-4S ferredoxin-type" evidence="5">
    <location>
        <begin position="324"/>
        <end position="353"/>
    </location>
</feature>
<dbReference type="PANTHER" id="PTHR43687">
    <property type="entry name" value="ADENYLYLSULFATE REDUCTASE, BETA SUBUNIT"/>
    <property type="match status" value="1"/>
</dbReference>
<keyword evidence="7" id="KW-1185">Reference proteome</keyword>
<dbReference type="PROSITE" id="PS51379">
    <property type="entry name" value="4FE4S_FER_2"/>
    <property type="match status" value="3"/>
</dbReference>
<dbReference type="PANTHER" id="PTHR43687:SF4">
    <property type="entry name" value="BLR5484 PROTEIN"/>
    <property type="match status" value="1"/>
</dbReference>
<dbReference type="OrthoDB" id="9803397at2"/>
<dbReference type="Pfam" id="PF00037">
    <property type="entry name" value="Fer4"/>
    <property type="match status" value="2"/>
</dbReference>
<dbReference type="InterPro" id="IPR017896">
    <property type="entry name" value="4Fe4S_Fe-S-bd"/>
</dbReference>
<protein>
    <submittedName>
        <fullName evidence="6">4Fe-4S protein</fullName>
    </submittedName>
</protein>
<sequence length="384" mass="42280">MPSLNDFVELTQELGPRPVLIMAQRCSPVRNRNSKCDRCVAICPIDETITIEKNNLLIDFERCVSCGACTTACPTNALAPLDPPDNYLAQQTAEAVLTLGGKQAVIACARKASKREADPRMFAEVPCVCRVDESLIVGLASHGVDDIVLVDGICRTCRFRDTQMLTDQVVESANNLLDLWGSTARVRRSSEFPQACLLAQQRGVYGKARREFFSKAGSGAKEAAVKTALKTLHIEKETPTLREMLQVGSGRMPQYEPVRHQAILDALDRIGEVPQAEKQPSRLWGRVQIDEQKCNACGMCPVFCPTGALRRADDDDTKESGADLLLEFTASQCVQCDLCQVSCFRGCLTVEHAMVPEELFDFEPRLFTLSKQPTPAGMGFFGNR</sequence>
<feature type="domain" description="4Fe-4S ferredoxin-type" evidence="5">
    <location>
        <begin position="285"/>
        <end position="314"/>
    </location>
</feature>
<name>C7ML64_CRYCD</name>
<dbReference type="InterPro" id="IPR050572">
    <property type="entry name" value="Fe-S_Ferredoxin"/>
</dbReference>
<dbReference type="Gene3D" id="3.30.70.20">
    <property type="match status" value="2"/>
</dbReference>
<dbReference type="eggNOG" id="COG2768">
    <property type="taxonomic scope" value="Bacteria"/>
</dbReference>
<reference evidence="6 7" key="1">
    <citation type="journal article" date="2009" name="Stand. Genomic Sci.">
        <title>Complete genome sequence of Cryptobacterium curtum type strain (12-3).</title>
        <authorList>
            <person name="Mavrommatis K."/>
            <person name="Pukall R."/>
            <person name="Rohde C."/>
            <person name="Chen F."/>
            <person name="Sims D."/>
            <person name="Brettin T."/>
            <person name="Kuske C."/>
            <person name="Detter J.C."/>
            <person name="Han C."/>
            <person name="Lapidus A."/>
            <person name="Copeland A."/>
            <person name="Glavina Del Rio T."/>
            <person name="Nolan M."/>
            <person name="Lucas S."/>
            <person name="Tice H."/>
            <person name="Cheng J.F."/>
            <person name="Bruce D."/>
            <person name="Goodwin L."/>
            <person name="Pitluck S."/>
            <person name="Ovchinnikova G."/>
            <person name="Pati A."/>
            <person name="Ivanova N."/>
            <person name="Chen A."/>
            <person name="Palaniappan K."/>
            <person name="Chain P."/>
            <person name="D'haeseleer P."/>
            <person name="Goker M."/>
            <person name="Bristow J."/>
            <person name="Eisen J.A."/>
            <person name="Markowitz V."/>
            <person name="Hugenholtz P."/>
            <person name="Rohde M."/>
            <person name="Klenk H.P."/>
            <person name="Kyrpides N.C."/>
        </authorList>
    </citation>
    <scope>NUCLEOTIDE SEQUENCE [LARGE SCALE GENOMIC DNA]</scope>
    <source>
        <strain evidence="7">ATCC 700683 / DSM 15641 / 12-3</strain>
    </source>
</reference>
<dbReference type="AlphaFoldDB" id="C7ML64"/>
<dbReference type="SUPFAM" id="SSF54862">
    <property type="entry name" value="4Fe-4S ferredoxins"/>
    <property type="match status" value="1"/>
</dbReference>
<feature type="domain" description="4Fe-4S ferredoxin-type" evidence="5">
    <location>
        <begin position="54"/>
        <end position="83"/>
    </location>
</feature>
<dbReference type="GO" id="GO:0051539">
    <property type="term" value="F:4 iron, 4 sulfur cluster binding"/>
    <property type="evidence" value="ECO:0007669"/>
    <property type="project" value="UniProtKB-KW"/>
</dbReference>
<dbReference type="eggNOG" id="COG1143">
    <property type="taxonomic scope" value="Bacteria"/>
</dbReference>
<evidence type="ECO:0000256" key="3">
    <source>
        <dbReference type="ARBA" id="ARBA00023004"/>
    </source>
</evidence>
<accession>C7ML64</accession>
<keyword evidence="3" id="KW-0408">Iron</keyword>
<dbReference type="HOGENOM" id="CLU_048087_3_0_11"/>
<dbReference type="InterPro" id="IPR017900">
    <property type="entry name" value="4Fe4S_Fe_S_CS"/>
</dbReference>
<dbReference type="Proteomes" id="UP000000954">
    <property type="component" value="Chromosome"/>
</dbReference>
<keyword evidence="2" id="KW-0479">Metal-binding</keyword>
<evidence type="ECO:0000313" key="6">
    <source>
        <dbReference type="EMBL" id="ACU95011.1"/>
    </source>
</evidence>
<dbReference type="GO" id="GO:0046872">
    <property type="term" value="F:metal ion binding"/>
    <property type="evidence" value="ECO:0007669"/>
    <property type="project" value="UniProtKB-KW"/>
</dbReference>
<dbReference type="KEGG" id="ccu:Ccur_13340"/>
<organism evidence="6 7">
    <name type="scientific">Cryptobacterium curtum (strain ATCC 700683 / DSM 15641 / CCUG 43107 / 12-3)</name>
    <dbReference type="NCBI Taxonomy" id="469378"/>
    <lineage>
        <taxon>Bacteria</taxon>
        <taxon>Bacillati</taxon>
        <taxon>Actinomycetota</taxon>
        <taxon>Coriobacteriia</taxon>
        <taxon>Eggerthellales</taxon>
        <taxon>Eggerthellaceae</taxon>
        <taxon>Cryptobacterium</taxon>
    </lineage>
</organism>
<evidence type="ECO:0000256" key="2">
    <source>
        <dbReference type="ARBA" id="ARBA00022723"/>
    </source>
</evidence>